<dbReference type="Proteomes" id="UP000000323">
    <property type="component" value="Chromosome 1"/>
</dbReference>
<comment type="cofactor">
    <cofactor evidence="6">
        <name>Mg(2+)</name>
        <dbReference type="ChEBI" id="CHEBI:18420"/>
    </cofactor>
</comment>
<dbReference type="GO" id="GO:0003727">
    <property type="term" value="F:single-stranded RNA binding"/>
    <property type="evidence" value="ECO:0007669"/>
    <property type="project" value="TreeGrafter"/>
</dbReference>
<dbReference type="Pfam" id="PF04493">
    <property type="entry name" value="Endonuclease_5"/>
    <property type="match status" value="1"/>
</dbReference>
<keyword evidence="6" id="KW-0227">DNA damage</keyword>
<evidence type="ECO:0000313" key="7">
    <source>
        <dbReference type="EMBL" id="ACZ41788.1"/>
    </source>
</evidence>
<keyword evidence="6" id="KW-0479">Metal-binding</keyword>
<feature type="binding site" evidence="6">
    <location>
        <position position="118"/>
    </location>
    <ligand>
        <name>Mg(2+)</name>
        <dbReference type="ChEBI" id="CHEBI:18420"/>
    </ligand>
</feature>
<evidence type="ECO:0000256" key="1">
    <source>
        <dbReference type="ARBA" id="ARBA00004496"/>
    </source>
</evidence>
<dbReference type="Gene3D" id="3.30.2170.10">
    <property type="entry name" value="archaeoglobus fulgidus dsm 4304 superfamily"/>
    <property type="match status" value="1"/>
</dbReference>
<evidence type="ECO:0000256" key="4">
    <source>
        <dbReference type="ARBA" id="ARBA00022759"/>
    </source>
</evidence>
<keyword evidence="8" id="KW-1185">Reference proteome</keyword>
<keyword evidence="3 6" id="KW-0540">Nuclease</keyword>
<sequence length="231" mass="25370">MISSKDKELEDLINKLQSTHIDPKEAIRLQIKASRYITESPLDTPPATVGGFDLSFPNNARAAAIVIESSTMETIEEILEDMPVTMPYIPGLLAFREAPVILRAYNSLKAKPDVIMIDGHGRAHPRRFGIACHVGLILRKPSIGVAKSLLIGNAEEPGDNKGDWNPITLGNEVLGAAVRTKPGAKPVYVSVGNLISLEQAVELVLKMTTKYRLPEPTRRAHMLASRYKNTR</sequence>
<keyword evidence="5 6" id="KW-0378">Hydrolase</keyword>
<dbReference type="GO" id="GO:0043737">
    <property type="term" value="F:deoxyribonuclease V activity"/>
    <property type="evidence" value="ECO:0007669"/>
    <property type="project" value="UniProtKB-UniRule"/>
</dbReference>
<dbReference type="CDD" id="cd06559">
    <property type="entry name" value="Endonuclease_V"/>
    <property type="match status" value="1"/>
</dbReference>
<dbReference type="NCBIfam" id="NF008629">
    <property type="entry name" value="PRK11617.1"/>
    <property type="match status" value="1"/>
</dbReference>
<evidence type="ECO:0000256" key="3">
    <source>
        <dbReference type="ARBA" id="ARBA00022722"/>
    </source>
</evidence>
<dbReference type="HOGENOM" id="CLU_047631_1_1_0"/>
<dbReference type="eggNOG" id="COG1515">
    <property type="taxonomic scope" value="Bacteria"/>
</dbReference>
<reference evidence="8" key="1">
    <citation type="journal article" date="2010" name="Stand. Genomic Sci.">
        <title>Complete genome sequence of 'Thermobaculum terrenum' type strain (YNP1).</title>
        <authorList>
            <person name="Kiss H."/>
            <person name="Cleland D."/>
            <person name="Lapidus A."/>
            <person name="Lucas S."/>
            <person name="Glavina Del Rio T."/>
            <person name="Nolan M."/>
            <person name="Tice H."/>
            <person name="Han C."/>
            <person name="Goodwin L."/>
            <person name="Pitluck S."/>
            <person name="Liolios K."/>
            <person name="Ivanova N."/>
            <person name="Mavromatis K."/>
            <person name="Ovchinnikova G."/>
            <person name="Pati A."/>
            <person name="Chen A."/>
            <person name="Palaniappan K."/>
            <person name="Land M."/>
            <person name="Hauser L."/>
            <person name="Chang Y."/>
            <person name="Jeffries C."/>
            <person name="Lu M."/>
            <person name="Brettin T."/>
            <person name="Detter J."/>
            <person name="Goker M."/>
            <person name="Tindall B."/>
            <person name="Beck B."/>
            <person name="McDermott T."/>
            <person name="Woyke T."/>
            <person name="Bristow J."/>
            <person name="Eisen J."/>
            <person name="Markowitz V."/>
            <person name="Hugenholtz P."/>
            <person name="Kyrpides N."/>
            <person name="Klenk H."/>
            <person name="Cheng J."/>
        </authorList>
    </citation>
    <scope>NUCLEOTIDE SEQUENCE [LARGE SCALE GENOMIC DNA]</scope>
    <source>
        <strain evidence="8">ATCC BAA-798 / YNP1</strain>
    </source>
</reference>
<keyword evidence="2 6" id="KW-0963">Cytoplasm</keyword>
<dbReference type="KEGG" id="ttr:Tter_0871"/>
<evidence type="ECO:0000313" key="8">
    <source>
        <dbReference type="Proteomes" id="UP000000323"/>
    </source>
</evidence>
<dbReference type="STRING" id="525904.Tter_0871"/>
<organism evidence="7 8">
    <name type="scientific">Thermobaculum terrenum (strain ATCC BAA-798 / CCMEE 7001 / YNP1)</name>
    <dbReference type="NCBI Taxonomy" id="525904"/>
    <lineage>
        <taxon>Bacteria</taxon>
        <taxon>Bacillati</taxon>
        <taxon>Chloroflexota</taxon>
        <taxon>Chloroflexia</taxon>
        <taxon>Candidatus Thermobaculales</taxon>
        <taxon>Candidatus Thermobaculaceae</taxon>
        <taxon>Thermobaculum</taxon>
    </lineage>
</organism>
<dbReference type="InterPro" id="IPR007581">
    <property type="entry name" value="Endonuclease-V"/>
</dbReference>
<dbReference type="PANTHER" id="PTHR28511:SF1">
    <property type="entry name" value="ENDONUCLEASE V"/>
    <property type="match status" value="1"/>
</dbReference>
<gene>
    <name evidence="6" type="primary">nfi</name>
    <name evidence="7" type="ordered locus">Tter_0871</name>
</gene>
<dbReference type="AlphaFoldDB" id="D1CFT2"/>
<accession>D1CFT2</accession>
<feature type="binding site" evidence="6">
    <location>
        <position position="53"/>
    </location>
    <ligand>
        <name>Mg(2+)</name>
        <dbReference type="ChEBI" id="CHEBI:18420"/>
    </ligand>
</feature>
<dbReference type="PANTHER" id="PTHR28511">
    <property type="entry name" value="ENDONUCLEASE V"/>
    <property type="match status" value="1"/>
</dbReference>
<keyword evidence="4 6" id="KW-0255">Endonuclease</keyword>
<dbReference type="EMBL" id="CP001825">
    <property type="protein sequence ID" value="ACZ41788.1"/>
    <property type="molecule type" value="Genomic_DNA"/>
</dbReference>
<protein>
    <recommendedName>
        <fullName evidence="6">Endonuclease V</fullName>
        <ecNumber evidence="6">3.1.21.7</ecNumber>
    </recommendedName>
    <alternativeName>
        <fullName evidence="6">Deoxyinosine 3'endonuclease</fullName>
    </alternativeName>
    <alternativeName>
        <fullName evidence="6">Deoxyribonuclease V</fullName>
        <shortName evidence="6">DNase V</shortName>
    </alternativeName>
</protein>
<evidence type="ECO:0000256" key="5">
    <source>
        <dbReference type="ARBA" id="ARBA00022801"/>
    </source>
</evidence>
<feature type="site" description="Interaction with target DNA" evidence="6">
    <location>
        <position position="88"/>
    </location>
</feature>
<comment type="catalytic activity">
    <reaction evidence="6">
        <text>Endonucleolytic cleavage at apurinic or apyrimidinic sites to products with a 5'-phosphate.</text>
        <dbReference type="EC" id="3.1.21.7"/>
    </reaction>
</comment>
<dbReference type="EC" id="3.1.21.7" evidence="6"/>
<proteinExistence type="inferred from homology"/>
<evidence type="ECO:0000256" key="6">
    <source>
        <dbReference type="HAMAP-Rule" id="MF_00801"/>
    </source>
</evidence>
<dbReference type="OrthoDB" id="9790916at2"/>
<comment type="subcellular location">
    <subcellularLocation>
        <location evidence="1 6">Cytoplasm</location>
    </subcellularLocation>
</comment>
<dbReference type="HAMAP" id="MF_00801">
    <property type="entry name" value="Endonuclease_5"/>
    <property type="match status" value="1"/>
</dbReference>
<name>D1CFT2_THET1</name>
<dbReference type="RefSeq" id="WP_012874823.1">
    <property type="nucleotide sequence ID" value="NC_013525.1"/>
</dbReference>
<evidence type="ECO:0000256" key="2">
    <source>
        <dbReference type="ARBA" id="ARBA00022490"/>
    </source>
</evidence>
<dbReference type="GO" id="GO:0006281">
    <property type="term" value="P:DNA repair"/>
    <property type="evidence" value="ECO:0007669"/>
    <property type="project" value="UniProtKB-UniRule"/>
</dbReference>
<comment type="function">
    <text evidence="6">DNA repair enzyme involved in the repair of deaminated bases. Selectively cleaves double-stranded DNA at the second phosphodiester bond 3' to a deoxyinosine leaving behind the intact lesion on the nicked DNA.</text>
</comment>
<keyword evidence="6" id="KW-0234">DNA repair</keyword>
<dbReference type="GO" id="GO:0016891">
    <property type="term" value="F:RNA endonuclease activity producing 5'-phosphomonoesters, hydrolytic mechanism"/>
    <property type="evidence" value="ECO:0007669"/>
    <property type="project" value="TreeGrafter"/>
</dbReference>
<keyword evidence="6" id="KW-0460">Magnesium</keyword>
<dbReference type="GO" id="GO:0005737">
    <property type="term" value="C:cytoplasm"/>
    <property type="evidence" value="ECO:0007669"/>
    <property type="project" value="UniProtKB-SubCell"/>
</dbReference>
<comment type="similarity">
    <text evidence="6">Belongs to the endonuclease V family.</text>
</comment>
<dbReference type="GO" id="GO:0000287">
    <property type="term" value="F:magnesium ion binding"/>
    <property type="evidence" value="ECO:0007669"/>
    <property type="project" value="UniProtKB-UniRule"/>
</dbReference>